<protein>
    <submittedName>
        <fullName evidence="3">GNAT family acetyltransferase</fullName>
    </submittedName>
</protein>
<reference evidence="3 4" key="1">
    <citation type="journal article" date="2012" name="J. Bacteriol.">
        <title>Genome Sequence of the Antarctic Psychrophile Bacterium Planococcus antarcticus DSM 14505.</title>
        <authorList>
            <person name="Margolles A."/>
            <person name="Gueimonde M."/>
            <person name="Sanchez B."/>
        </authorList>
    </citation>
    <scope>NUCLEOTIDE SEQUENCE [LARGE SCALE GENOMIC DNA]</scope>
    <source>
        <strain evidence="3 4">DSM 14505</strain>
    </source>
</reference>
<evidence type="ECO:0000256" key="1">
    <source>
        <dbReference type="SAM" id="Phobius"/>
    </source>
</evidence>
<comment type="caution">
    <text evidence="3">The sequence shown here is derived from an EMBL/GenBank/DDBJ whole genome shotgun (WGS) entry which is preliminary data.</text>
</comment>
<feature type="domain" description="N-acetyltransferase" evidence="2">
    <location>
        <begin position="74"/>
        <end position="232"/>
    </location>
</feature>
<gene>
    <name evidence="3" type="ORF">A1A1_00520</name>
</gene>
<keyword evidence="1" id="KW-1133">Transmembrane helix</keyword>
<dbReference type="InterPro" id="IPR000182">
    <property type="entry name" value="GNAT_dom"/>
</dbReference>
<name>A0AA87LUM8_9BACL</name>
<evidence type="ECO:0000259" key="2">
    <source>
        <dbReference type="PROSITE" id="PS51186"/>
    </source>
</evidence>
<keyword evidence="1" id="KW-0472">Membrane</keyword>
<dbReference type="GO" id="GO:0008999">
    <property type="term" value="F:protein-N-terminal-alanine acetyltransferase activity"/>
    <property type="evidence" value="ECO:0007669"/>
    <property type="project" value="TreeGrafter"/>
</dbReference>
<dbReference type="Gene3D" id="3.40.630.30">
    <property type="match status" value="1"/>
</dbReference>
<dbReference type="PANTHER" id="PTHR43441:SF3">
    <property type="entry name" value="ACETYLTRANSFERASE"/>
    <property type="match status" value="1"/>
</dbReference>
<organism evidence="3 4">
    <name type="scientific">Planococcus antarcticus DSM 14505</name>
    <dbReference type="NCBI Taxonomy" id="1185653"/>
    <lineage>
        <taxon>Bacteria</taxon>
        <taxon>Bacillati</taxon>
        <taxon>Bacillota</taxon>
        <taxon>Bacilli</taxon>
        <taxon>Bacillales</taxon>
        <taxon>Caryophanaceae</taxon>
        <taxon>Planococcus</taxon>
    </lineage>
</organism>
<dbReference type="InterPro" id="IPR016181">
    <property type="entry name" value="Acyl_CoA_acyltransferase"/>
</dbReference>
<dbReference type="AlphaFoldDB" id="A0AA87LUM8"/>
<dbReference type="GO" id="GO:0005737">
    <property type="term" value="C:cytoplasm"/>
    <property type="evidence" value="ECO:0007669"/>
    <property type="project" value="TreeGrafter"/>
</dbReference>
<proteinExistence type="predicted"/>
<evidence type="ECO:0000313" key="4">
    <source>
        <dbReference type="Proteomes" id="UP000004725"/>
    </source>
</evidence>
<accession>A0AA87LUM8</accession>
<dbReference type="PROSITE" id="PS51186">
    <property type="entry name" value="GNAT"/>
    <property type="match status" value="1"/>
</dbReference>
<feature type="transmembrane region" description="Helical" evidence="1">
    <location>
        <begin position="17"/>
        <end position="34"/>
    </location>
</feature>
<dbReference type="InterPro" id="IPR051908">
    <property type="entry name" value="Ribosomal_N-acetyltransferase"/>
</dbReference>
<dbReference type="GO" id="GO:1990189">
    <property type="term" value="F:protein N-terminal-serine acetyltransferase activity"/>
    <property type="evidence" value="ECO:0007669"/>
    <property type="project" value="TreeGrafter"/>
</dbReference>
<dbReference type="EMBL" id="AJYB01000002">
    <property type="protein sequence ID" value="EIM08534.1"/>
    <property type="molecule type" value="Genomic_DNA"/>
</dbReference>
<keyword evidence="1" id="KW-0812">Transmembrane</keyword>
<dbReference type="SUPFAM" id="SSF55729">
    <property type="entry name" value="Acyl-CoA N-acyltransferases (Nat)"/>
    <property type="match status" value="1"/>
</dbReference>
<sequence>MAAQIYSEGKNQDSRNFQGSSAAIGLFTAALYILNNQFIYKKGECYMTINLPEVPTKIKTERLLLRMPMPGDGQVVNAAIHASLDDLKPWLAFAQEEPSPQGTEINQLESHLNFLKREVLRYLIFEKETGNFIGSTGFHSIEWDVPKMEIGYWLDSNAAGKGYMIEAVSALTDLAFATLKCNRLEIQCDAENFKSRAIPEKLGFILEGILKNDERSVDGKRLTDTCIYAKFA</sequence>
<dbReference type="Pfam" id="PF13302">
    <property type="entry name" value="Acetyltransf_3"/>
    <property type="match status" value="1"/>
</dbReference>
<evidence type="ECO:0000313" key="3">
    <source>
        <dbReference type="EMBL" id="EIM08534.1"/>
    </source>
</evidence>
<dbReference type="Proteomes" id="UP000004725">
    <property type="component" value="Unassembled WGS sequence"/>
</dbReference>
<dbReference type="PANTHER" id="PTHR43441">
    <property type="entry name" value="RIBOSOMAL-PROTEIN-SERINE ACETYLTRANSFERASE"/>
    <property type="match status" value="1"/>
</dbReference>